<dbReference type="AlphaFoldDB" id="A0AAW8TRJ5"/>
<name>A0AAW8TRJ5_9ENTE</name>
<evidence type="ECO:0000313" key="2">
    <source>
        <dbReference type="Proteomes" id="UP001255696"/>
    </source>
</evidence>
<proteinExistence type="predicted"/>
<sequence>MIKGKTKSGFRFELDEEVLNDYETIELLGDVEENPLLFPKVVKRILGNEQTDALKNHIRDENGRVNAEKMTAEVTEIFQSQNQLKK</sequence>
<dbReference type="RefSeq" id="WP_311897762.1">
    <property type="nucleotide sequence ID" value="NZ_JARQBI010000016.1"/>
</dbReference>
<evidence type="ECO:0000313" key="1">
    <source>
        <dbReference type="EMBL" id="MDT2797071.1"/>
    </source>
</evidence>
<reference evidence="1" key="1">
    <citation type="submission" date="2023-03" db="EMBL/GenBank/DDBJ databases">
        <authorList>
            <person name="Shen W."/>
            <person name="Cai J."/>
        </authorList>
    </citation>
    <scope>NUCLEOTIDE SEQUENCE</scope>
    <source>
        <strain evidence="1">B245-2</strain>
    </source>
</reference>
<organism evidence="1 2">
    <name type="scientific">Enterococcus cecorum</name>
    <dbReference type="NCBI Taxonomy" id="44008"/>
    <lineage>
        <taxon>Bacteria</taxon>
        <taxon>Bacillati</taxon>
        <taxon>Bacillota</taxon>
        <taxon>Bacilli</taxon>
        <taxon>Lactobacillales</taxon>
        <taxon>Enterococcaceae</taxon>
        <taxon>Enterococcus</taxon>
    </lineage>
</organism>
<accession>A0AAW8TRJ5</accession>
<gene>
    <name evidence="1" type="ORF">P7H47_07430</name>
</gene>
<dbReference type="Proteomes" id="UP001255696">
    <property type="component" value="Unassembled WGS sequence"/>
</dbReference>
<dbReference type="EMBL" id="JARQBI010000016">
    <property type="protein sequence ID" value="MDT2797071.1"/>
    <property type="molecule type" value="Genomic_DNA"/>
</dbReference>
<protein>
    <recommendedName>
        <fullName evidence="3">Phage protein</fullName>
    </recommendedName>
</protein>
<comment type="caution">
    <text evidence="1">The sequence shown here is derived from an EMBL/GenBank/DDBJ whole genome shotgun (WGS) entry which is preliminary data.</text>
</comment>
<evidence type="ECO:0008006" key="3">
    <source>
        <dbReference type="Google" id="ProtNLM"/>
    </source>
</evidence>